<dbReference type="GO" id="GO:0004382">
    <property type="term" value="F:GDP phosphatase activity"/>
    <property type="evidence" value="ECO:0007669"/>
    <property type="project" value="UniProtKB-EC"/>
</dbReference>
<dbReference type="InterPro" id="IPR043129">
    <property type="entry name" value="ATPase_NBD"/>
</dbReference>
<dbReference type="GO" id="GO:0009134">
    <property type="term" value="P:nucleoside diphosphate catabolic process"/>
    <property type="evidence" value="ECO:0007669"/>
    <property type="project" value="TreeGrafter"/>
</dbReference>
<keyword evidence="6" id="KW-0547">Nucleotide-binding</keyword>
<keyword evidence="9" id="KW-1185">Reference proteome</keyword>
<dbReference type="RefSeq" id="XP_003073245.1">
    <property type="nucleotide sequence ID" value="XM_003073199.1"/>
</dbReference>
<gene>
    <name evidence="8" type="ORF">Eint_071220</name>
</gene>
<feature type="binding site" evidence="6">
    <location>
        <begin position="171"/>
        <end position="175"/>
    </location>
    <ligand>
        <name>ATP</name>
        <dbReference type="ChEBI" id="CHEBI:30616"/>
    </ligand>
</feature>
<reference evidence="8 9" key="2">
    <citation type="journal article" date="2012" name="Proc. Natl. Acad. Sci. U.S.A.">
        <title>Gain and loss of multiple functionally related, horizontally transferred genes in the reduced genomes of two microsporidian parasites.</title>
        <authorList>
            <person name="Pombert J.-F."/>
            <person name="Selman M."/>
            <person name="Burki F."/>
            <person name="Bardell F.T."/>
            <person name="Farinelli L."/>
            <person name="Solter L.F."/>
            <person name="Whitman D.W."/>
            <person name="Weiss L.M."/>
            <person name="Corradi N."/>
            <person name="Keeling P.J."/>
        </authorList>
    </citation>
    <scope>NUCLEOTIDE SEQUENCE [LARGE SCALE GENOMIC DNA]</scope>
    <source>
        <strain evidence="8 9">ATCC 50506</strain>
    </source>
</reference>
<dbReference type="Gene3D" id="3.30.420.40">
    <property type="match status" value="1"/>
</dbReference>
<comment type="similarity">
    <text evidence="1">Belongs to the GDA1/CD39 NTPase family.</text>
</comment>
<accession>E0S850</accession>
<dbReference type="VEuPathDB" id="MicrosporidiaDB:Eint_071220"/>
<evidence type="ECO:0000256" key="5">
    <source>
        <dbReference type="PIRSR" id="PIRSR600407-1"/>
    </source>
</evidence>
<dbReference type="OrthoDB" id="6372431at2759"/>
<evidence type="ECO:0000256" key="4">
    <source>
        <dbReference type="ARBA" id="ARBA00038903"/>
    </source>
</evidence>
<dbReference type="EC" id="3.6.1.42" evidence="4"/>
<dbReference type="EMBL" id="CP001948">
    <property type="protein sequence ID" value="ADM11885.1"/>
    <property type="molecule type" value="Genomic_DNA"/>
</dbReference>
<sequence>MDTMLLLLLPGIILGLSSPSNSKAFSPSKMTYSGVIDAGSTGTRLNIYGFVDGEIKHQGLFTNSQGLAGAKSDEEIQNSIRELFTHAKPFYNNIKEMPIGFYGTAGFRTLDKSRSDHILDLVRNELKEYNLKEIEVINGIDEGRFALMALILSNKGKENEQKSLGIIDMGGGSTQISFLEKNGRVTSESIDLGITSLGLSDPEECKSKDDNSQELCATNIVLKLANVVRKPFLNDVDSLYLLSYFHDEFGKIARGEKTSMKEVKDKFYKKCNLLESLECRRLFYLISFIKNLGIEDGKTIHQVDTNNGINIAWASGKGYELNKTYN</sequence>
<dbReference type="GO" id="GO:0016020">
    <property type="term" value="C:membrane"/>
    <property type="evidence" value="ECO:0007669"/>
    <property type="project" value="TreeGrafter"/>
</dbReference>
<evidence type="ECO:0000256" key="3">
    <source>
        <dbReference type="ARBA" id="ARBA00037742"/>
    </source>
</evidence>
<feature type="active site" description="Proton acceptor" evidence="5">
    <location>
        <position position="142"/>
    </location>
</feature>
<evidence type="ECO:0000256" key="7">
    <source>
        <dbReference type="SAM" id="SignalP"/>
    </source>
</evidence>
<name>E0S850_ENCIT</name>
<reference evidence="8 9" key="1">
    <citation type="journal article" date="2010" name="Nat. Commun.">
        <title>The complete sequence of the smallest known nuclear genome from the microsporidian Encephalitozoon intestinalis.</title>
        <authorList>
            <person name="Corradi N."/>
            <person name="Pombert J.-F."/>
            <person name="Farinelli L."/>
            <person name="Didier E.S."/>
            <person name="Keeling P.J."/>
        </authorList>
    </citation>
    <scope>NUCLEOTIDE SEQUENCE [LARGE SCALE GENOMIC DNA]</scope>
    <source>
        <strain evidence="8 9">ATCC 50506</strain>
    </source>
</reference>
<keyword evidence="7" id="KW-0732">Signal</keyword>
<evidence type="ECO:0000256" key="6">
    <source>
        <dbReference type="PIRSR" id="PIRSR600407-2"/>
    </source>
</evidence>
<protein>
    <recommendedName>
        <fullName evidence="4">guanosine-diphosphatase</fullName>
        <ecNumber evidence="4">3.6.1.42</ecNumber>
    </recommendedName>
</protein>
<feature type="signal peptide" evidence="7">
    <location>
        <begin position="1"/>
        <end position="24"/>
    </location>
</feature>
<evidence type="ECO:0000313" key="8">
    <source>
        <dbReference type="EMBL" id="ADM11885.1"/>
    </source>
</evidence>
<dbReference type="InterPro" id="IPR000407">
    <property type="entry name" value="GDA1_CD39_NTPase"/>
</dbReference>
<dbReference type="SUPFAM" id="SSF53067">
    <property type="entry name" value="Actin-like ATPase domain"/>
    <property type="match status" value="1"/>
</dbReference>
<dbReference type="GeneID" id="9698064"/>
<dbReference type="Proteomes" id="UP000002313">
    <property type="component" value="Chromosome VII"/>
</dbReference>
<comment type="function">
    <text evidence="3">After transfer of sugars to endogenous macromolecular acceptors, the enzyme converts nucleoside diphosphates to nucleoside monophosphates which in turn exit the Golgi lumen in a coupled antiporter reaction, allowing entry of additional nucleotide sugar from the cytosol.</text>
</comment>
<dbReference type="HOGENOM" id="CLU_760693_0_0_1"/>
<dbReference type="Pfam" id="PF01150">
    <property type="entry name" value="GDA1_CD39"/>
    <property type="match status" value="1"/>
</dbReference>
<evidence type="ECO:0000256" key="2">
    <source>
        <dbReference type="ARBA" id="ARBA00022801"/>
    </source>
</evidence>
<dbReference type="PANTHER" id="PTHR11782:SF83">
    <property type="entry name" value="GUANOSINE-DIPHOSPHATASE"/>
    <property type="match status" value="1"/>
</dbReference>
<keyword evidence="6" id="KW-0067">ATP-binding</keyword>
<dbReference type="AlphaFoldDB" id="E0S850"/>
<keyword evidence="2" id="KW-0378">Hydrolase</keyword>
<dbReference type="GO" id="GO:0005524">
    <property type="term" value="F:ATP binding"/>
    <property type="evidence" value="ECO:0007669"/>
    <property type="project" value="UniProtKB-KW"/>
</dbReference>
<proteinExistence type="inferred from homology"/>
<dbReference type="KEGG" id="ein:Eint_071220"/>
<feature type="chain" id="PRO_5003140119" description="guanosine-diphosphatase" evidence="7">
    <location>
        <begin position="25"/>
        <end position="326"/>
    </location>
</feature>
<evidence type="ECO:0000256" key="1">
    <source>
        <dbReference type="ARBA" id="ARBA00009283"/>
    </source>
</evidence>
<dbReference type="Gene3D" id="3.30.420.150">
    <property type="entry name" value="Exopolyphosphatase. Domain 2"/>
    <property type="match status" value="1"/>
</dbReference>
<dbReference type="PANTHER" id="PTHR11782">
    <property type="entry name" value="ADENOSINE/GUANOSINE DIPHOSPHATASE"/>
    <property type="match status" value="1"/>
</dbReference>
<evidence type="ECO:0000313" key="9">
    <source>
        <dbReference type="Proteomes" id="UP000002313"/>
    </source>
</evidence>
<organism evidence="8 9">
    <name type="scientific">Encephalitozoon intestinalis (strain ATCC 50506)</name>
    <name type="common">Microsporidian parasite</name>
    <name type="synonym">Septata intestinalis</name>
    <dbReference type="NCBI Taxonomy" id="876142"/>
    <lineage>
        <taxon>Eukaryota</taxon>
        <taxon>Fungi</taxon>
        <taxon>Fungi incertae sedis</taxon>
        <taxon>Microsporidia</taxon>
        <taxon>Unikaryonidae</taxon>
        <taxon>Encephalitozoon</taxon>
    </lineage>
</organism>